<name>A0A9P6BVP4_9AGAR</name>
<sequence length="135" mass="14854">LKNALDNLEAIGVLQKTNCMSIDSLLNPPDEQCTMDESTEEAILEAIMKAHATQETTGGDDDKDNPPPPPPQTRELLQASSTIHRYLAMTNHSFSRQMGHWLISFNHTVCLEQAATMRDARLGGFFAPKNTSSPS</sequence>
<accession>A0A9P6BVP4</accession>
<organism evidence="2 3">
    <name type="scientific">Macrolepiota fuliginosa MF-IS2</name>
    <dbReference type="NCBI Taxonomy" id="1400762"/>
    <lineage>
        <taxon>Eukaryota</taxon>
        <taxon>Fungi</taxon>
        <taxon>Dikarya</taxon>
        <taxon>Basidiomycota</taxon>
        <taxon>Agaricomycotina</taxon>
        <taxon>Agaricomycetes</taxon>
        <taxon>Agaricomycetidae</taxon>
        <taxon>Agaricales</taxon>
        <taxon>Agaricineae</taxon>
        <taxon>Agaricaceae</taxon>
        <taxon>Macrolepiota</taxon>
    </lineage>
</organism>
<dbReference type="Proteomes" id="UP000807342">
    <property type="component" value="Unassembled WGS sequence"/>
</dbReference>
<evidence type="ECO:0000256" key="1">
    <source>
        <dbReference type="SAM" id="MobiDB-lite"/>
    </source>
</evidence>
<proteinExistence type="predicted"/>
<evidence type="ECO:0000313" key="2">
    <source>
        <dbReference type="EMBL" id="KAF9442026.1"/>
    </source>
</evidence>
<feature type="region of interest" description="Disordered" evidence="1">
    <location>
        <begin position="49"/>
        <end position="75"/>
    </location>
</feature>
<protein>
    <submittedName>
        <fullName evidence="2">Uncharacterized protein</fullName>
    </submittedName>
</protein>
<reference evidence="2" key="1">
    <citation type="submission" date="2020-11" db="EMBL/GenBank/DDBJ databases">
        <authorList>
            <consortium name="DOE Joint Genome Institute"/>
            <person name="Ahrendt S."/>
            <person name="Riley R."/>
            <person name="Andreopoulos W."/>
            <person name="Labutti K."/>
            <person name="Pangilinan J."/>
            <person name="Ruiz-Duenas F.J."/>
            <person name="Barrasa J.M."/>
            <person name="Sanchez-Garcia M."/>
            <person name="Camarero S."/>
            <person name="Miyauchi S."/>
            <person name="Serrano A."/>
            <person name="Linde D."/>
            <person name="Babiker R."/>
            <person name="Drula E."/>
            <person name="Ayuso-Fernandez I."/>
            <person name="Pacheco R."/>
            <person name="Padilla G."/>
            <person name="Ferreira P."/>
            <person name="Barriuso J."/>
            <person name="Kellner H."/>
            <person name="Castanera R."/>
            <person name="Alfaro M."/>
            <person name="Ramirez L."/>
            <person name="Pisabarro A.G."/>
            <person name="Kuo A."/>
            <person name="Tritt A."/>
            <person name="Lipzen A."/>
            <person name="He G."/>
            <person name="Yan M."/>
            <person name="Ng V."/>
            <person name="Cullen D."/>
            <person name="Martin F."/>
            <person name="Rosso M.-N."/>
            <person name="Henrissat B."/>
            <person name="Hibbett D."/>
            <person name="Martinez A.T."/>
            <person name="Grigoriev I.V."/>
        </authorList>
    </citation>
    <scope>NUCLEOTIDE SEQUENCE</scope>
    <source>
        <strain evidence="2">MF-IS2</strain>
    </source>
</reference>
<comment type="caution">
    <text evidence="2">The sequence shown here is derived from an EMBL/GenBank/DDBJ whole genome shotgun (WGS) entry which is preliminary data.</text>
</comment>
<gene>
    <name evidence="2" type="ORF">P691DRAFT_682395</name>
</gene>
<evidence type="ECO:0000313" key="3">
    <source>
        <dbReference type="Proteomes" id="UP000807342"/>
    </source>
</evidence>
<dbReference type="OrthoDB" id="162969at2759"/>
<dbReference type="EMBL" id="MU151721">
    <property type="protein sequence ID" value="KAF9442026.1"/>
    <property type="molecule type" value="Genomic_DNA"/>
</dbReference>
<feature type="non-terminal residue" evidence="2">
    <location>
        <position position="1"/>
    </location>
</feature>
<keyword evidence="3" id="KW-1185">Reference proteome</keyword>
<dbReference type="AlphaFoldDB" id="A0A9P6BVP4"/>